<dbReference type="Proteomes" id="UP001164746">
    <property type="component" value="Chromosome 11"/>
</dbReference>
<protein>
    <submittedName>
        <fullName evidence="1">Uncharacterized protein</fullName>
    </submittedName>
</protein>
<proteinExistence type="predicted"/>
<sequence length="69" mass="8222">MAGYSIVVKVVQERQGKAWLLKLFKNGRILFDRFLCRFVLNIKNYNYIGNNEWALEIRTDEVKNSIREV</sequence>
<gene>
    <name evidence="1" type="ORF">MAR_000097</name>
</gene>
<keyword evidence="2" id="KW-1185">Reference proteome</keyword>
<organism evidence="1 2">
    <name type="scientific">Mya arenaria</name>
    <name type="common">Soft-shell clam</name>
    <dbReference type="NCBI Taxonomy" id="6604"/>
    <lineage>
        <taxon>Eukaryota</taxon>
        <taxon>Metazoa</taxon>
        <taxon>Spiralia</taxon>
        <taxon>Lophotrochozoa</taxon>
        <taxon>Mollusca</taxon>
        <taxon>Bivalvia</taxon>
        <taxon>Autobranchia</taxon>
        <taxon>Heteroconchia</taxon>
        <taxon>Euheterodonta</taxon>
        <taxon>Imparidentia</taxon>
        <taxon>Neoheterodontei</taxon>
        <taxon>Myida</taxon>
        <taxon>Myoidea</taxon>
        <taxon>Myidae</taxon>
        <taxon>Mya</taxon>
    </lineage>
</organism>
<evidence type="ECO:0000313" key="1">
    <source>
        <dbReference type="EMBL" id="WAR18259.1"/>
    </source>
</evidence>
<reference evidence="1" key="1">
    <citation type="submission" date="2022-11" db="EMBL/GenBank/DDBJ databases">
        <title>Centuries of genome instability and evolution in soft-shell clam transmissible cancer (bioRxiv).</title>
        <authorList>
            <person name="Hart S.F.M."/>
            <person name="Yonemitsu M.A."/>
            <person name="Giersch R.M."/>
            <person name="Beal B.F."/>
            <person name="Arriagada G."/>
            <person name="Davis B.W."/>
            <person name="Ostrander E.A."/>
            <person name="Goff S.P."/>
            <person name="Metzger M.J."/>
        </authorList>
    </citation>
    <scope>NUCLEOTIDE SEQUENCE</scope>
    <source>
        <strain evidence="1">MELC-2E11</strain>
        <tissue evidence="1">Siphon/mantle</tissue>
    </source>
</reference>
<accession>A0ABY7FBT8</accession>
<evidence type="ECO:0000313" key="2">
    <source>
        <dbReference type="Proteomes" id="UP001164746"/>
    </source>
</evidence>
<dbReference type="EMBL" id="CP111022">
    <property type="protein sequence ID" value="WAR18259.1"/>
    <property type="molecule type" value="Genomic_DNA"/>
</dbReference>
<name>A0ABY7FBT8_MYAAR</name>